<dbReference type="KEGG" id="rir:BN877_II1527"/>
<gene>
    <name evidence="1" type="ORF">BN877_II1527</name>
</gene>
<reference evidence="1 2" key="1">
    <citation type="journal article" date="2013" name="Genome Announc.">
        <title>Complete Genome Sequence of the Sesbania Symbiont and Rice Growth-Promoting Endophyte Rhizobium sp. Strain IRBG74.</title>
        <authorList>
            <person name="Crook M.B."/>
            <person name="Mitra S."/>
            <person name="Ane J.M."/>
            <person name="Sadowsky M.J."/>
            <person name="Gyaneshwar P."/>
        </authorList>
    </citation>
    <scope>NUCLEOTIDE SEQUENCE [LARGE SCALE GENOMIC DNA]</scope>
    <source>
        <strain evidence="1 2">IRBG74</strain>
    </source>
</reference>
<dbReference type="HOGENOM" id="CLU_2384159_0_0_5"/>
<dbReference type="Proteomes" id="UP000016944">
    <property type="component" value="Chromosome II"/>
</dbReference>
<evidence type="ECO:0000313" key="1">
    <source>
        <dbReference type="EMBL" id="CDI11313.1"/>
    </source>
</evidence>
<organism evidence="1 2">
    <name type="scientific">Agrobacterium pusense</name>
    <dbReference type="NCBI Taxonomy" id="648995"/>
    <lineage>
        <taxon>Bacteria</taxon>
        <taxon>Pseudomonadati</taxon>
        <taxon>Pseudomonadota</taxon>
        <taxon>Alphaproteobacteria</taxon>
        <taxon>Hyphomicrobiales</taxon>
        <taxon>Rhizobiaceae</taxon>
        <taxon>Rhizobium/Agrobacterium group</taxon>
        <taxon>Agrobacterium</taxon>
    </lineage>
</organism>
<accession>U4Q5G5</accession>
<proteinExistence type="predicted"/>
<sequence>MVYFGGERSPSRKGTGFGMCSRRAMLSDINWKLHFVGTQNQHESFSDIFVFTQVPGSLILIRLNLFCMSIVKNNPFGPFIYAAFRISVYELTGD</sequence>
<protein>
    <submittedName>
        <fullName evidence="1">Uncharacterized protein</fullName>
    </submittedName>
</protein>
<dbReference type="AlphaFoldDB" id="U4Q5G5"/>
<name>U4Q5G5_9HYPH</name>
<dbReference type="EMBL" id="HG518323">
    <property type="protein sequence ID" value="CDI11313.1"/>
    <property type="molecule type" value="Genomic_DNA"/>
</dbReference>
<evidence type="ECO:0000313" key="2">
    <source>
        <dbReference type="Proteomes" id="UP000016944"/>
    </source>
</evidence>